<organism evidence="2 3">
    <name type="scientific">Megalops atlanticus</name>
    <name type="common">Tarpon</name>
    <name type="synonym">Clupea gigantea</name>
    <dbReference type="NCBI Taxonomy" id="7932"/>
    <lineage>
        <taxon>Eukaryota</taxon>
        <taxon>Metazoa</taxon>
        <taxon>Chordata</taxon>
        <taxon>Craniata</taxon>
        <taxon>Vertebrata</taxon>
        <taxon>Euteleostomi</taxon>
        <taxon>Actinopterygii</taxon>
        <taxon>Neopterygii</taxon>
        <taxon>Teleostei</taxon>
        <taxon>Elopiformes</taxon>
        <taxon>Megalopidae</taxon>
        <taxon>Megalops</taxon>
    </lineage>
</organism>
<proteinExistence type="predicted"/>
<sequence length="94" mass="10085">MKALQKNQGRTDQILGAMADMLTSLALPGQQWISETNEGRLLVVKGEQGVDPGDWGPSGLDLEHESHENSEKSARAGEGKGRFCVFLSLSISSS</sequence>
<protein>
    <submittedName>
        <fullName evidence="2">Uncharacterized protein</fullName>
    </submittedName>
</protein>
<evidence type="ECO:0000256" key="1">
    <source>
        <dbReference type="SAM" id="MobiDB-lite"/>
    </source>
</evidence>
<accession>A0A9D3Q9J7</accession>
<feature type="compositionally biased region" description="Basic and acidic residues" evidence="1">
    <location>
        <begin position="61"/>
        <end position="77"/>
    </location>
</feature>
<evidence type="ECO:0000313" key="3">
    <source>
        <dbReference type="Proteomes" id="UP001046870"/>
    </source>
</evidence>
<dbReference type="EMBL" id="JAFDVH010000005">
    <property type="protein sequence ID" value="KAG7477465.1"/>
    <property type="molecule type" value="Genomic_DNA"/>
</dbReference>
<keyword evidence="3" id="KW-1185">Reference proteome</keyword>
<evidence type="ECO:0000313" key="2">
    <source>
        <dbReference type="EMBL" id="KAG7477465.1"/>
    </source>
</evidence>
<name>A0A9D3Q9J7_MEGAT</name>
<dbReference type="OrthoDB" id="8931106at2759"/>
<comment type="caution">
    <text evidence="2">The sequence shown here is derived from an EMBL/GenBank/DDBJ whole genome shotgun (WGS) entry which is preliminary data.</text>
</comment>
<dbReference type="Proteomes" id="UP001046870">
    <property type="component" value="Chromosome 5"/>
</dbReference>
<reference evidence="2" key="1">
    <citation type="submission" date="2021-01" db="EMBL/GenBank/DDBJ databases">
        <authorList>
            <person name="Zahm M."/>
            <person name="Roques C."/>
            <person name="Cabau C."/>
            <person name="Klopp C."/>
            <person name="Donnadieu C."/>
            <person name="Jouanno E."/>
            <person name="Lampietro C."/>
            <person name="Louis A."/>
            <person name="Herpin A."/>
            <person name="Echchiki A."/>
            <person name="Berthelot C."/>
            <person name="Parey E."/>
            <person name="Roest-Crollius H."/>
            <person name="Braasch I."/>
            <person name="Postlethwait J."/>
            <person name="Bobe J."/>
            <person name="Montfort J."/>
            <person name="Bouchez O."/>
            <person name="Begum T."/>
            <person name="Mejri S."/>
            <person name="Adams A."/>
            <person name="Chen W.-J."/>
            <person name="Guiguen Y."/>
        </authorList>
    </citation>
    <scope>NUCLEOTIDE SEQUENCE</scope>
    <source>
        <strain evidence="2">YG-15Mar2019-1</strain>
        <tissue evidence="2">Brain</tissue>
    </source>
</reference>
<feature type="region of interest" description="Disordered" evidence="1">
    <location>
        <begin position="47"/>
        <end position="77"/>
    </location>
</feature>
<gene>
    <name evidence="2" type="ORF">MATL_G00069860</name>
</gene>
<dbReference type="AlphaFoldDB" id="A0A9D3Q9J7"/>